<comment type="subcellular location">
    <subcellularLocation>
        <location evidence="1">Cell outer membrane</location>
    </subcellularLocation>
</comment>
<dbReference type="EMBL" id="JBHUHY010000011">
    <property type="protein sequence ID" value="MFD2187379.1"/>
    <property type="molecule type" value="Genomic_DNA"/>
</dbReference>
<protein>
    <submittedName>
        <fullName evidence="9">RagB/SusD family nutrient uptake outer membrane protein</fullName>
    </submittedName>
</protein>
<dbReference type="InterPro" id="IPR011990">
    <property type="entry name" value="TPR-like_helical_dom_sf"/>
</dbReference>
<evidence type="ECO:0000256" key="1">
    <source>
        <dbReference type="ARBA" id="ARBA00004442"/>
    </source>
</evidence>
<feature type="chain" id="PRO_5046480016" evidence="7">
    <location>
        <begin position="22"/>
        <end position="444"/>
    </location>
</feature>
<comment type="similarity">
    <text evidence="2">Belongs to the SusD family.</text>
</comment>
<evidence type="ECO:0000313" key="9">
    <source>
        <dbReference type="EMBL" id="MFD2187379.1"/>
    </source>
</evidence>
<evidence type="ECO:0000259" key="8">
    <source>
        <dbReference type="Pfam" id="PF07980"/>
    </source>
</evidence>
<keyword evidence="10" id="KW-1185">Reference proteome</keyword>
<dbReference type="PROSITE" id="PS51257">
    <property type="entry name" value="PROKAR_LIPOPROTEIN"/>
    <property type="match status" value="1"/>
</dbReference>
<sequence length="444" mass="49615">MKTFIKSKYALILLAVTLLISCETDFENPNSATDEQVFSSREGIFAATVGMRQLYSTNGLRFIIETPAITTREGGITTTFQNMIELEDGGANLPNFNSNVQGLWFNLLRVMKLSEDIINATPTIELEDGTASGLIAYAKLFKAICIGGLSQHYENVIIQTSNDNQAQFVSRIEGYQEAIRLLNEALSEIQNNLISDEFIDEILKGEIDLENSILAMLARFNLFAGNYDAAITSANNVDLTSTSVFTYDDQNFNPIWNRVIQGGAPNFKPRDNFGLPDSFVFEGTDGRLSFYLEPDDATNQNQLPIEELKGFFDAIDKSIPLYIPDEMNLIIAEANLRKTNPDITAAVSAINEVRTDTNDPLGINANIPEYMGPLTVSELLLEVYQNRRAELFLTGMSLEDSRRFNRPQPSPASQVFSDERNRNFYPYPDTERNNNPNTPDDPAI</sequence>
<dbReference type="Pfam" id="PF07980">
    <property type="entry name" value="SusD_RagB"/>
    <property type="match status" value="1"/>
</dbReference>
<keyword evidence="3 7" id="KW-0732">Signal</keyword>
<feature type="region of interest" description="Disordered" evidence="6">
    <location>
        <begin position="401"/>
        <end position="444"/>
    </location>
</feature>
<evidence type="ECO:0000256" key="7">
    <source>
        <dbReference type="SAM" id="SignalP"/>
    </source>
</evidence>
<evidence type="ECO:0000313" key="10">
    <source>
        <dbReference type="Proteomes" id="UP001597344"/>
    </source>
</evidence>
<dbReference type="RefSeq" id="WP_378320376.1">
    <property type="nucleotide sequence ID" value="NZ_JBHUHY010000011.1"/>
</dbReference>
<accession>A0ABW5AWK6</accession>
<dbReference type="SUPFAM" id="SSF48452">
    <property type="entry name" value="TPR-like"/>
    <property type="match status" value="1"/>
</dbReference>
<feature type="signal peptide" evidence="7">
    <location>
        <begin position="1"/>
        <end position="21"/>
    </location>
</feature>
<organism evidence="9 10">
    <name type="scientific">Aquimarina celericrescens</name>
    <dbReference type="NCBI Taxonomy" id="1964542"/>
    <lineage>
        <taxon>Bacteria</taxon>
        <taxon>Pseudomonadati</taxon>
        <taxon>Bacteroidota</taxon>
        <taxon>Flavobacteriia</taxon>
        <taxon>Flavobacteriales</taxon>
        <taxon>Flavobacteriaceae</taxon>
        <taxon>Aquimarina</taxon>
    </lineage>
</organism>
<evidence type="ECO:0000256" key="3">
    <source>
        <dbReference type="ARBA" id="ARBA00022729"/>
    </source>
</evidence>
<proteinExistence type="inferred from homology"/>
<name>A0ABW5AWK6_9FLAO</name>
<keyword evidence="4" id="KW-0472">Membrane</keyword>
<comment type="caution">
    <text evidence="9">The sequence shown here is derived from an EMBL/GenBank/DDBJ whole genome shotgun (WGS) entry which is preliminary data.</text>
</comment>
<keyword evidence="5" id="KW-0998">Cell outer membrane</keyword>
<reference evidence="10" key="1">
    <citation type="journal article" date="2019" name="Int. J. Syst. Evol. Microbiol.">
        <title>The Global Catalogue of Microorganisms (GCM) 10K type strain sequencing project: providing services to taxonomists for standard genome sequencing and annotation.</title>
        <authorList>
            <consortium name="The Broad Institute Genomics Platform"/>
            <consortium name="The Broad Institute Genome Sequencing Center for Infectious Disease"/>
            <person name="Wu L."/>
            <person name="Ma J."/>
        </authorList>
    </citation>
    <scope>NUCLEOTIDE SEQUENCE [LARGE SCALE GENOMIC DNA]</scope>
    <source>
        <strain evidence="10">DT92</strain>
    </source>
</reference>
<gene>
    <name evidence="9" type="ORF">ACFSJT_11320</name>
</gene>
<evidence type="ECO:0000256" key="2">
    <source>
        <dbReference type="ARBA" id="ARBA00006275"/>
    </source>
</evidence>
<dbReference type="InterPro" id="IPR012944">
    <property type="entry name" value="SusD_RagB_dom"/>
</dbReference>
<evidence type="ECO:0000256" key="4">
    <source>
        <dbReference type="ARBA" id="ARBA00023136"/>
    </source>
</evidence>
<evidence type="ECO:0000256" key="6">
    <source>
        <dbReference type="SAM" id="MobiDB-lite"/>
    </source>
</evidence>
<dbReference type="Proteomes" id="UP001597344">
    <property type="component" value="Unassembled WGS sequence"/>
</dbReference>
<feature type="domain" description="RagB/SusD" evidence="8">
    <location>
        <begin position="326"/>
        <end position="437"/>
    </location>
</feature>
<dbReference type="Gene3D" id="1.25.40.390">
    <property type="match status" value="1"/>
</dbReference>
<evidence type="ECO:0000256" key="5">
    <source>
        <dbReference type="ARBA" id="ARBA00023237"/>
    </source>
</evidence>